<comment type="similarity">
    <text evidence="1">Belongs to the LysR transcriptional regulatory family.</text>
</comment>
<dbReference type="PANTHER" id="PTHR30579">
    <property type="entry name" value="TRANSCRIPTIONAL REGULATOR"/>
    <property type="match status" value="1"/>
</dbReference>
<dbReference type="Gene3D" id="1.10.10.10">
    <property type="entry name" value="Winged helix-like DNA-binding domain superfamily/Winged helix DNA-binding domain"/>
    <property type="match status" value="1"/>
</dbReference>
<dbReference type="Gene3D" id="3.40.190.290">
    <property type="match status" value="1"/>
</dbReference>
<keyword evidence="3" id="KW-0238">DNA-binding</keyword>
<evidence type="ECO:0000256" key="3">
    <source>
        <dbReference type="ARBA" id="ARBA00023125"/>
    </source>
</evidence>
<dbReference type="Proteomes" id="UP000247437">
    <property type="component" value="Unassembled WGS sequence"/>
</dbReference>
<dbReference type="SUPFAM" id="SSF53850">
    <property type="entry name" value="Periplasmic binding protein-like II"/>
    <property type="match status" value="1"/>
</dbReference>
<keyword evidence="2" id="KW-0805">Transcription regulation</keyword>
<gene>
    <name evidence="6" type="ORF">CRX42_16535</name>
</gene>
<dbReference type="PANTHER" id="PTHR30579:SF3">
    <property type="entry name" value="TRANSCRIPTIONAL REGULATORY PROTEIN"/>
    <property type="match status" value="1"/>
</dbReference>
<dbReference type="EMBL" id="PDLL01000194">
    <property type="protein sequence ID" value="PYY69437.1"/>
    <property type="molecule type" value="Genomic_DNA"/>
</dbReference>
<dbReference type="InterPro" id="IPR050176">
    <property type="entry name" value="LTTR"/>
</dbReference>
<dbReference type="InterPro" id="IPR000847">
    <property type="entry name" value="LysR_HTH_N"/>
</dbReference>
<dbReference type="Pfam" id="PF03466">
    <property type="entry name" value="LysR_substrate"/>
    <property type="match status" value="1"/>
</dbReference>
<evidence type="ECO:0000256" key="2">
    <source>
        <dbReference type="ARBA" id="ARBA00023015"/>
    </source>
</evidence>
<dbReference type="InterPro" id="IPR036388">
    <property type="entry name" value="WH-like_DNA-bd_sf"/>
</dbReference>
<dbReference type="AlphaFoldDB" id="A0A2W0ENA2"/>
<evidence type="ECO:0000313" key="6">
    <source>
        <dbReference type="EMBL" id="PYY69437.1"/>
    </source>
</evidence>
<comment type="caution">
    <text evidence="6">The sequence shown here is derived from an EMBL/GenBank/DDBJ whole genome shotgun (WGS) entry which is preliminary data.</text>
</comment>
<evidence type="ECO:0000313" key="7">
    <source>
        <dbReference type="Proteomes" id="UP000247437"/>
    </source>
</evidence>
<dbReference type="InterPro" id="IPR036390">
    <property type="entry name" value="WH_DNA-bd_sf"/>
</dbReference>
<dbReference type="SUPFAM" id="SSF46785">
    <property type="entry name" value="Winged helix' DNA-binding domain"/>
    <property type="match status" value="1"/>
</dbReference>
<dbReference type="Pfam" id="PF00126">
    <property type="entry name" value="HTH_1"/>
    <property type="match status" value="1"/>
</dbReference>
<organism evidence="6 7">
    <name type="scientific">Pseudomonas jessenii</name>
    <dbReference type="NCBI Taxonomy" id="77298"/>
    <lineage>
        <taxon>Bacteria</taxon>
        <taxon>Pseudomonadati</taxon>
        <taxon>Pseudomonadota</taxon>
        <taxon>Gammaproteobacteria</taxon>
        <taxon>Pseudomonadales</taxon>
        <taxon>Pseudomonadaceae</taxon>
        <taxon>Pseudomonas</taxon>
    </lineage>
</organism>
<protein>
    <recommendedName>
        <fullName evidence="5">HTH lysR-type domain-containing protein</fullName>
    </recommendedName>
</protein>
<keyword evidence="4" id="KW-0804">Transcription</keyword>
<dbReference type="GO" id="GO:0003677">
    <property type="term" value="F:DNA binding"/>
    <property type="evidence" value="ECO:0007669"/>
    <property type="project" value="UniProtKB-KW"/>
</dbReference>
<dbReference type="PROSITE" id="PS50931">
    <property type="entry name" value="HTH_LYSR"/>
    <property type="match status" value="1"/>
</dbReference>
<dbReference type="OrthoDB" id="570111at2"/>
<name>A0A2W0ENA2_PSEJE</name>
<dbReference type="RefSeq" id="WP_110660354.1">
    <property type="nucleotide sequence ID" value="NZ_PDLL01000194.1"/>
</dbReference>
<evidence type="ECO:0000259" key="5">
    <source>
        <dbReference type="PROSITE" id="PS50931"/>
    </source>
</evidence>
<evidence type="ECO:0000256" key="4">
    <source>
        <dbReference type="ARBA" id="ARBA00023163"/>
    </source>
</evidence>
<dbReference type="GO" id="GO:0003700">
    <property type="term" value="F:DNA-binding transcription factor activity"/>
    <property type="evidence" value="ECO:0007669"/>
    <property type="project" value="InterPro"/>
</dbReference>
<feature type="domain" description="HTH lysR-type" evidence="5">
    <location>
        <begin position="11"/>
        <end position="68"/>
    </location>
</feature>
<sequence length="295" mass="32322">MTQCKNARSPFKWDDLRFFLAVAQAGSLLGASKTLRVDRTTVARRIDALERSIGKRLFSSEDGISRTTEVGNAVLKASERVSDEITELEHLLYGSHEGVEGTVKIAVAQGLGDAFIQDILALHEVHPRISIEIVSVANPMTLVAERKADLGIGDAYERPDRLESALLGNLEIAMYGSTARSGQLPTTWIGWSDYAPKPFVDWVNDHVGQGESISTKVNSWEALQSAVLAGGAAAPLWCMLADSNPRLERLCDAEAHYIALWLASPQGLKRLPPHEAAWRFLRKRIAEHVTAADKS</sequence>
<evidence type="ECO:0000256" key="1">
    <source>
        <dbReference type="ARBA" id="ARBA00009437"/>
    </source>
</evidence>
<proteinExistence type="inferred from homology"/>
<accession>A0A2W0ENA2</accession>
<reference evidence="6 7" key="1">
    <citation type="journal article" date="2018" name="Appl. Microbiol. Biotechnol.">
        <title>Characterization of the caprolactam degradation pathway in Pseudomonas jessenii using mass spectrometry-based proteomics.</title>
        <authorList>
            <person name="Otzen M."/>
            <person name="Palacio C."/>
            <person name="Janssen D.B."/>
        </authorList>
    </citation>
    <scope>NUCLEOTIDE SEQUENCE [LARGE SCALE GENOMIC DNA]</scope>
    <source>
        <strain evidence="6 7">GO3</strain>
    </source>
</reference>
<dbReference type="InterPro" id="IPR005119">
    <property type="entry name" value="LysR_subst-bd"/>
</dbReference>